<dbReference type="PANTHER" id="PTHR34821">
    <property type="entry name" value="INNER MEMBRANE PROTEIN YDCZ"/>
    <property type="match status" value="1"/>
</dbReference>
<keyword evidence="3" id="KW-1185">Reference proteome</keyword>
<keyword evidence="1" id="KW-1133">Transmembrane helix</keyword>
<evidence type="ECO:0000313" key="3">
    <source>
        <dbReference type="Proteomes" id="UP001172721"/>
    </source>
</evidence>
<protein>
    <submittedName>
        <fullName evidence="2">DMT family transporter</fullName>
    </submittedName>
</protein>
<accession>A0ABT8HYK6</accession>
<dbReference type="InterPro" id="IPR006750">
    <property type="entry name" value="YdcZ"/>
</dbReference>
<feature type="transmembrane region" description="Helical" evidence="1">
    <location>
        <begin position="37"/>
        <end position="55"/>
    </location>
</feature>
<feature type="transmembrane region" description="Helical" evidence="1">
    <location>
        <begin position="96"/>
        <end position="117"/>
    </location>
</feature>
<reference evidence="2" key="1">
    <citation type="submission" date="2023-07" db="EMBL/GenBank/DDBJ databases">
        <title>Fictibacillus sp. isolated from freshwater pond.</title>
        <authorList>
            <person name="Kirdat K."/>
            <person name="Bhat A."/>
            <person name="Mourya A."/>
            <person name="Yadav A."/>
        </authorList>
    </citation>
    <scope>NUCLEOTIDE SEQUENCE</scope>
    <source>
        <strain evidence="2">NE201</strain>
    </source>
</reference>
<proteinExistence type="predicted"/>
<dbReference type="EMBL" id="JAUHTR010000008">
    <property type="protein sequence ID" value="MDN4525870.1"/>
    <property type="molecule type" value="Genomic_DNA"/>
</dbReference>
<gene>
    <name evidence="2" type="ORF">QYB97_15400</name>
</gene>
<organism evidence="2 3">
    <name type="scientific">Fictibacillus fluitans</name>
    <dbReference type="NCBI Taxonomy" id="3058422"/>
    <lineage>
        <taxon>Bacteria</taxon>
        <taxon>Bacillati</taxon>
        <taxon>Bacillota</taxon>
        <taxon>Bacilli</taxon>
        <taxon>Bacillales</taxon>
        <taxon>Fictibacillaceae</taxon>
        <taxon>Fictibacillus</taxon>
    </lineage>
</organism>
<dbReference type="Pfam" id="PF04657">
    <property type="entry name" value="DMT_YdcZ"/>
    <property type="match status" value="1"/>
</dbReference>
<sequence>MKIIYYVFALAGGFALSMEGAIASELGKTIGELESSYFIFLTGTVLLTLITLFFGKGDLSYIFKVPRWNLAGGSLGIIYLTMLVISVPFIGVGLSMVSVIIGQMVASIVIEGFGWLGSARNPVDRDRILSIICMAAALILIF</sequence>
<evidence type="ECO:0000256" key="1">
    <source>
        <dbReference type="SAM" id="Phobius"/>
    </source>
</evidence>
<name>A0ABT8HYK6_9BACL</name>
<evidence type="ECO:0000313" key="2">
    <source>
        <dbReference type="EMBL" id="MDN4525870.1"/>
    </source>
</evidence>
<keyword evidence="1" id="KW-0472">Membrane</keyword>
<dbReference type="RefSeq" id="WP_301166895.1">
    <property type="nucleotide sequence ID" value="NZ_JAUHTR010000008.1"/>
</dbReference>
<comment type="caution">
    <text evidence="2">The sequence shown here is derived from an EMBL/GenBank/DDBJ whole genome shotgun (WGS) entry which is preliminary data.</text>
</comment>
<feature type="transmembrane region" description="Helical" evidence="1">
    <location>
        <begin position="67"/>
        <end position="90"/>
    </location>
</feature>
<dbReference type="Proteomes" id="UP001172721">
    <property type="component" value="Unassembled WGS sequence"/>
</dbReference>
<keyword evidence="1" id="KW-0812">Transmembrane</keyword>
<dbReference type="PANTHER" id="PTHR34821:SF2">
    <property type="entry name" value="INNER MEMBRANE PROTEIN YDCZ"/>
    <property type="match status" value="1"/>
</dbReference>